<comment type="caution">
    <text evidence="3">The sequence shown here is derived from an EMBL/GenBank/DDBJ whole genome shotgun (WGS) entry which is preliminary data.</text>
</comment>
<accession>A0A926ILH8</accession>
<dbReference type="InterPro" id="IPR036116">
    <property type="entry name" value="FN3_sf"/>
</dbReference>
<proteinExistence type="predicted"/>
<dbReference type="Gene3D" id="2.60.40.10">
    <property type="entry name" value="Immunoglobulins"/>
    <property type="match status" value="1"/>
</dbReference>
<organism evidence="3 4">
    <name type="scientific">Jilunia laotingensis</name>
    <dbReference type="NCBI Taxonomy" id="2763675"/>
    <lineage>
        <taxon>Bacteria</taxon>
        <taxon>Pseudomonadati</taxon>
        <taxon>Bacteroidota</taxon>
        <taxon>Bacteroidia</taxon>
        <taxon>Bacteroidales</taxon>
        <taxon>Bacteroidaceae</taxon>
        <taxon>Jilunia</taxon>
    </lineage>
</organism>
<dbReference type="InterPro" id="IPR008969">
    <property type="entry name" value="CarboxyPept-like_regulatory"/>
</dbReference>
<feature type="signal peptide" evidence="1">
    <location>
        <begin position="1"/>
        <end position="22"/>
    </location>
</feature>
<dbReference type="Proteomes" id="UP000651085">
    <property type="component" value="Unassembled WGS sequence"/>
</dbReference>
<dbReference type="InterPro" id="IPR003961">
    <property type="entry name" value="FN3_dom"/>
</dbReference>
<feature type="chain" id="PRO_5039280995" evidence="1">
    <location>
        <begin position="23"/>
        <end position="1004"/>
    </location>
</feature>
<dbReference type="RefSeq" id="WP_262436075.1">
    <property type="nucleotide sequence ID" value="NZ_JACRTF010000001.1"/>
</dbReference>
<dbReference type="Gene3D" id="2.60.40.1120">
    <property type="entry name" value="Carboxypeptidase-like, regulatory domain"/>
    <property type="match status" value="1"/>
</dbReference>
<keyword evidence="4" id="KW-1185">Reference proteome</keyword>
<dbReference type="SUPFAM" id="SSF49464">
    <property type="entry name" value="Carboxypeptidase regulatory domain-like"/>
    <property type="match status" value="1"/>
</dbReference>
<protein>
    <submittedName>
        <fullName evidence="3">Carboxypeptidase regulatory-like domain-containing protein</fullName>
    </submittedName>
</protein>
<sequence>MKSNIRKRALFLLLCLSLFTTASVTRANAVSFYAATLHGVNGHAPSFVFSDGTFAETTFIGNIDSAEPMAVMPCGANCNGTYYGLLAKEGVPYKLVTVDWPAGQTTDVVSLSSDYPAFFDMAYSYATEKLYAALNGEEGTTAIYEIDKTDGTYAKVADLGVKARAIDFSFDGTLYVLNTVPYNSDYGEVNALVLTSYDSSFTLKEAKQVFSEWDPYVGIYDNGTYNTISMEFDHAKKILYYTQTDSRQQYAYAIDVKEGNRLSESVMLGSDPSNTQNFDAVSLYIPFIAPDGGANSATEVTDLKAVADPAGAQKVTLTWTNPTVNFIGEALTGLYSIRVYRESIGDENLLTEIKEGVAVGGEMTWTDESSLEGNNTYVVVPCRIAGEKGLSAKVSVFTGFDVPGPVEGIVLNLVPEGIKITWQKPATTKNGGVLDESTLRYTLVRMPDELTVATDIAENEFIDSSPLPSWQKYSYEITPRTAAGEGEPSTGWADIYAGPPFTAPFETTFDDYDANQQWASFNENNDNFNGYFDSYSGKFSISAVYYDEDAIKTLNTWIISPTINLTSGRYKVTVESYIDKADFANSFDIVYGTGQTVEQQTKQIGSFSYVSTIDAQVDSAMAVVDIPADGEYNFSVHMTADKILDDYDKCGLGIGYFKIEPVGDDPQRGEEVIVGDKTQASIWNVLSPVDAYTSSRNQMIYTRKMLGLRKGDIVKKISYLGYNMNEAPVTGTLKGWIGSAGQNGFENSNISPIALDQLKPFFDGGYSMPVVGEKNEEGYVTAELCGKVFEFPLAEPYVYDGKNIVLAYESAVPSTDSDFGFLSVMEDIDATILQGITLRSWAPDYAATGWNPILVLEVERAPVEKYNVTGTVISTKDERIEGAVVTVSYGSETFEAETDATGRFTMEVTGVQDVYDVTIVKEGYTTSTDTFSYIGEDVDLGDVKLTSCSGIDNVVYDADGNGEIKVYNLSGRLIKDVKISEADELDLHLERGVYIINGVKKIVE</sequence>
<evidence type="ECO:0000256" key="1">
    <source>
        <dbReference type="SAM" id="SignalP"/>
    </source>
</evidence>
<dbReference type="GO" id="GO:0004180">
    <property type="term" value="F:carboxypeptidase activity"/>
    <property type="evidence" value="ECO:0007669"/>
    <property type="project" value="UniProtKB-KW"/>
</dbReference>
<dbReference type="SUPFAM" id="SSF49265">
    <property type="entry name" value="Fibronectin type III"/>
    <property type="match status" value="1"/>
</dbReference>
<keyword evidence="3" id="KW-0645">Protease</keyword>
<dbReference type="InterPro" id="IPR013783">
    <property type="entry name" value="Ig-like_fold"/>
</dbReference>
<evidence type="ECO:0000313" key="3">
    <source>
        <dbReference type="EMBL" id="MBC8595002.1"/>
    </source>
</evidence>
<dbReference type="SUPFAM" id="SSF63829">
    <property type="entry name" value="Calcium-dependent phosphotriesterase"/>
    <property type="match status" value="1"/>
</dbReference>
<dbReference type="EMBL" id="JACRTF010000001">
    <property type="protein sequence ID" value="MBC8595002.1"/>
    <property type="molecule type" value="Genomic_DNA"/>
</dbReference>
<keyword evidence="3" id="KW-0378">Hydrolase</keyword>
<keyword evidence="3" id="KW-0121">Carboxypeptidase</keyword>
<gene>
    <name evidence="3" type="ORF">H8744_17475</name>
</gene>
<dbReference type="Gene3D" id="2.60.120.200">
    <property type="match status" value="1"/>
</dbReference>
<dbReference type="AlphaFoldDB" id="A0A926ILH8"/>
<dbReference type="CDD" id="cd00063">
    <property type="entry name" value="FN3"/>
    <property type="match status" value="1"/>
</dbReference>
<keyword evidence="1" id="KW-0732">Signal</keyword>
<evidence type="ECO:0000259" key="2">
    <source>
        <dbReference type="PROSITE" id="PS50853"/>
    </source>
</evidence>
<evidence type="ECO:0000313" key="4">
    <source>
        <dbReference type="Proteomes" id="UP000651085"/>
    </source>
</evidence>
<dbReference type="PROSITE" id="PS50853">
    <property type="entry name" value="FN3"/>
    <property type="match status" value="1"/>
</dbReference>
<reference evidence="3" key="1">
    <citation type="submission" date="2020-08" db="EMBL/GenBank/DDBJ databases">
        <title>Genome public.</title>
        <authorList>
            <person name="Liu C."/>
            <person name="Sun Q."/>
        </authorList>
    </citation>
    <scope>NUCLEOTIDE SEQUENCE</scope>
    <source>
        <strain evidence="3">N12</strain>
    </source>
</reference>
<feature type="domain" description="Fibronectin type-III" evidence="2">
    <location>
        <begin position="402"/>
        <end position="500"/>
    </location>
</feature>
<name>A0A926ILH8_9BACT</name>